<evidence type="ECO:0000313" key="3">
    <source>
        <dbReference type="EMBL" id="CAH0373274.1"/>
    </source>
</evidence>
<gene>
    <name evidence="2" type="ORF">PCAL00307_LOCUS19704</name>
    <name evidence="3" type="ORF">PECAL_4P04580</name>
</gene>
<dbReference type="GO" id="GO:0004392">
    <property type="term" value="F:heme oxygenase (decyclizing) activity"/>
    <property type="evidence" value="ECO:0007669"/>
    <property type="project" value="InterPro"/>
</dbReference>
<dbReference type="SUPFAM" id="SSF48613">
    <property type="entry name" value="Heme oxygenase-like"/>
    <property type="match status" value="1"/>
</dbReference>
<keyword evidence="4" id="KW-1185">Reference proteome</keyword>
<sequence>MGESEAQRPLYGRLMKAIDVQHTWGNRVGFVKLPLIMLDIRLYGGAIAQFYMVTEALEAQLERHADHKLVAHVRRAIALPDLAPGYAADLRQIFGDGAWPAPTAATDEYVDALRRAGPVELVAALFILYGALVVGGGKQTQRKVKRLLPGCDHVLFDVSEDMRAARRRFKNAFTSIGKDHAGVAAVAPECADDLVRYASLYMRRNNAVVLSVRVTPGWFWPAVAVGAAAVAVAVARRRR</sequence>
<evidence type="ECO:0008006" key="5">
    <source>
        <dbReference type="Google" id="ProtNLM"/>
    </source>
</evidence>
<dbReference type="Gene3D" id="1.20.910.10">
    <property type="entry name" value="Heme oxygenase-like"/>
    <property type="match status" value="1"/>
</dbReference>
<keyword evidence="1" id="KW-1133">Transmembrane helix</keyword>
<dbReference type="Pfam" id="PF01126">
    <property type="entry name" value="Heme_oxygenase"/>
    <property type="match status" value="1"/>
</dbReference>
<reference evidence="2" key="1">
    <citation type="submission" date="2021-01" db="EMBL/GenBank/DDBJ databases">
        <authorList>
            <person name="Corre E."/>
            <person name="Pelletier E."/>
            <person name="Niang G."/>
            <person name="Scheremetjew M."/>
            <person name="Finn R."/>
            <person name="Kale V."/>
            <person name="Holt S."/>
            <person name="Cochrane G."/>
            <person name="Meng A."/>
            <person name="Brown T."/>
            <person name="Cohen L."/>
        </authorList>
    </citation>
    <scope>NUCLEOTIDE SEQUENCE</scope>
    <source>
        <strain evidence="2">CCMP1756</strain>
    </source>
</reference>
<proteinExistence type="predicted"/>
<evidence type="ECO:0000313" key="2">
    <source>
        <dbReference type="EMBL" id="CAE0704256.1"/>
    </source>
</evidence>
<dbReference type="InterPro" id="IPR016053">
    <property type="entry name" value="Haem_Oase-like"/>
</dbReference>
<dbReference type="InterPro" id="IPR016084">
    <property type="entry name" value="Haem_Oase-like_multi-hlx"/>
</dbReference>
<dbReference type="EMBL" id="CAKKNE010000004">
    <property type="protein sequence ID" value="CAH0373274.1"/>
    <property type="molecule type" value="Genomic_DNA"/>
</dbReference>
<feature type="transmembrane region" description="Helical" evidence="1">
    <location>
        <begin position="218"/>
        <end position="235"/>
    </location>
</feature>
<accession>A0A7S4EC82</accession>
<name>A0A7S4EC82_9STRA</name>
<protein>
    <recommendedName>
        <fullName evidence="5">Heme oxygenase</fullName>
    </recommendedName>
</protein>
<dbReference type="OrthoDB" id="200511at2759"/>
<organism evidence="2">
    <name type="scientific">Pelagomonas calceolata</name>
    <dbReference type="NCBI Taxonomy" id="35677"/>
    <lineage>
        <taxon>Eukaryota</taxon>
        <taxon>Sar</taxon>
        <taxon>Stramenopiles</taxon>
        <taxon>Ochrophyta</taxon>
        <taxon>Pelagophyceae</taxon>
        <taxon>Pelagomonadales</taxon>
        <taxon>Pelagomonadaceae</taxon>
        <taxon>Pelagomonas</taxon>
    </lineage>
</organism>
<dbReference type="EMBL" id="HBIW01022848">
    <property type="protein sequence ID" value="CAE0704256.1"/>
    <property type="molecule type" value="Transcribed_RNA"/>
</dbReference>
<dbReference type="CDD" id="cd19165">
    <property type="entry name" value="HemeO"/>
    <property type="match status" value="1"/>
</dbReference>
<dbReference type="GO" id="GO:0006788">
    <property type="term" value="P:heme oxidation"/>
    <property type="evidence" value="ECO:0007669"/>
    <property type="project" value="InterPro"/>
</dbReference>
<evidence type="ECO:0000256" key="1">
    <source>
        <dbReference type="SAM" id="Phobius"/>
    </source>
</evidence>
<dbReference type="Proteomes" id="UP000789595">
    <property type="component" value="Unassembled WGS sequence"/>
</dbReference>
<dbReference type="AlphaFoldDB" id="A0A7S4EC82"/>
<evidence type="ECO:0000313" key="4">
    <source>
        <dbReference type="Proteomes" id="UP000789595"/>
    </source>
</evidence>
<reference evidence="3" key="2">
    <citation type="submission" date="2021-11" db="EMBL/GenBank/DDBJ databases">
        <authorList>
            <consortium name="Genoscope - CEA"/>
            <person name="William W."/>
        </authorList>
    </citation>
    <scope>NUCLEOTIDE SEQUENCE</scope>
</reference>
<dbReference type="InterPro" id="IPR002051">
    <property type="entry name" value="Haem_Oase"/>
</dbReference>
<keyword evidence="1" id="KW-0812">Transmembrane</keyword>
<keyword evidence="1" id="KW-0472">Membrane</keyword>